<sequence length="489" mass="56275">MKTNYNFLISGISEEIYDLTIKHLAQQYVQGATFCYNDELVEDATNIKLNFEFTEDKIVLNSNYNNGYSSFSEIKDKDNGKELKRLLSKEVVKLFNQIFEYDSPWGILTGIRPTKLYHILYAEHKSHDKIREILKEDYLLQDDSIDVLEGIFKVQLETIPDLYDINNDEVSIYIGIPFCPTKCAYCTFPAYQIRKNDDRMKPFLDMLFEEIDLVFDVINSKGKDITTIYFGGGTPTSLSAEDLEKVLAKIYSKINLEKLREITVEAGRPDTIDIPKLEVLKKYNVGRISVNPQSFNNGTLRAIGRIHSVEETIEKYHLSRDYIETINMDMIVGLPGENKVDIEDTLQNFGELNPENITVHALSFKRASKMTKNKSRYPVATGKEAEEMLDITKSWMENNEYIPYYLYRQKNILANMENIGYSKKGHINLYNIIIMEEVQSIIGIGCGASSKIIDKNNKIHGVLNPKDPVSYGNYSTQIDKKLKLMEEYL</sequence>
<dbReference type="PROSITE" id="PS51918">
    <property type="entry name" value="RADICAL_SAM"/>
    <property type="match status" value="1"/>
</dbReference>
<dbReference type="SFLD" id="SFLDS00029">
    <property type="entry name" value="Radical_SAM"/>
    <property type="match status" value="1"/>
</dbReference>
<dbReference type="GO" id="GO:0051989">
    <property type="term" value="F:coproporphyrinogen dehydrogenase activity"/>
    <property type="evidence" value="ECO:0007669"/>
    <property type="project" value="UniProtKB-EC"/>
</dbReference>
<dbReference type="EC" id="1.3.98.3" evidence="2"/>
<dbReference type="CDD" id="cd01335">
    <property type="entry name" value="Radical_SAM"/>
    <property type="match status" value="1"/>
</dbReference>
<dbReference type="SFLD" id="SFLDG01065">
    <property type="entry name" value="anaerobic_coproporphyrinogen-I"/>
    <property type="match status" value="1"/>
</dbReference>
<proteinExistence type="predicted"/>
<dbReference type="InterPro" id="IPR023404">
    <property type="entry name" value="rSAM_horseshoe"/>
</dbReference>
<dbReference type="SMART" id="SM00729">
    <property type="entry name" value="Elp3"/>
    <property type="match status" value="1"/>
</dbReference>
<dbReference type="Pfam" id="PF04055">
    <property type="entry name" value="Radical_SAM"/>
    <property type="match status" value="1"/>
</dbReference>
<keyword evidence="2" id="KW-0560">Oxidoreductase</keyword>
<dbReference type="NCBIfam" id="TIGR03994">
    <property type="entry name" value="rSAM_HemZ"/>
    <property type="match status" value="1"/>
</dbReference>
<organism evidence="2 3">
    <name type="scientific">Gemelliphila palaticanis</name>
    <dbReference type="NCBI Taxonomy" id="81950"/>
    <lineage>
        <taxon>Bacteria</taxon>
        <taxon>Bacillati</taxon>
        <taxon>Bacillota</taxon>
        <taxon>Bacilli</taxon>
        <taxon>Bacillales</taxon>
        <taxon>Gemellaceae</taxon>
        <taxon>Gemelliphila</taxon>
    </lineage>
</organism>
<dbReference type="InterPro" id="IPR058240">
    <property type="entry name" value="rSAM_sf"/>
</dbReference>
<dbReference type="InterPro" id="IPR034505">
    <property type="entry name" value="Coproporphyrinogen-III_oxidase"/>
</dbReference>
<accession>A0ABX2SY00</accession>
<evidence type="ECO:0000259" key="1">
    <source>
        <dbReference type="PROSITE" id="PS51918"/>
    </source>
</evidence>
<comment type="caution">
    <text evidence="2">The sequence shown here is derived from an EMBL/GenBank/DDBJ whole genome shotgun (WGS) entry which is preliminary data.</text>
</comment>
<dbReference type="EMBL" id="JACBYF010000001">
    <property type="protein sequence ID" value="NYS46681.1"/>
    <property type="molecule type" value="Genomic_DNA"/>
</dbReference>
<dbReference type="SUPFAM" id="SSF102114">
    <property type="entry name" value="Radical SAM enzymes"/>
    <property type="match status" value="1"/>
</dbReference>
<feature type="domain" description="Radical SAM core" evidence="1">
    <location>
        <begin position="162"/>
        <end position="398"/>
    </location>
</feature>
<dbReference type="InterPro" id="IPR006638">
    <property type="entry name" value="Elp3/MiaA/NifB-like_rSAM"/>
</dbReference>
<dbReference type="Proteomes" id="UP000531840">
    <property type="component" value="Unassembled WGS sequence"/>
</dbReference>
<dbReference type="InterPro" id="IPR007197">
    <property type="entry name" value="rSAM"/>
</dbReference>
<evidence type="ECO:0000313" key="3">
    <source>
        <dbReference type="Proteomes" id="UP000531840"/>
    </source>
</evidence>
<gene>
    <name evidence="2" type="primary">hemZ</name>
    <name evidence="2" type="ORF">HZY85_00530</name>
</gene>
<evidence type="ECO:0000313" key="2">
    <source>
        <dbReference type="EMBL" id="NYS46681.1"/>
    </source>
</evidence>
<keyword evidence="3" id="KW-1185">Reference proteome</keyword>
<dbReference type="PANTHER" id="PTHR13932:SF1">
    <property type="entry name" value="OXYGEN-INDEPENDENT COPROPORPHYRINOGEN-III OXIDASE-LIKE PROTEIN HEMZ"/>
    <property type="match status" value="1"/>
</dbReference>
<dbReference type="InterPro" id="IPR023995">
    <property type="entry name" value="HemZ"/>
</dbReference>
<dbReference type="SFLD" id="SFLDF00310">
    <property type="entry name" value="oxygen-independent_coproporphy"/>
    <property type="match status" value="1"/>
</dbReference>
<dbReference type="RefSeq" id="WP_179939772.1">
    <property type="nucleotide sequence ID" value="NZ_JACBYF010000001.1"/>
</dbReference>
<dbReference type="Gene3D" id="3.80.30.20">
    <property type="entry name" value="tm_1862 like domain"/>
    <property type="match status" value="1"/>
</dbReference>
<name>A0ABX2SY00_9BACL</name>
<dbReference type="SFLD" id="SFLDG01082">
    <property type="entry name" value="B12-binding_domain_containing"/>
    <property type="match status" value="1"/>
</dbReference>
<protein>
    <submittedName>
        <fullName evidence="2">Coproporphyrinogen dehydrogenase HemZ</fullName>
        <ecNumber evidence="2">1.3.98.3</ecNumber>
    </submittedName>
</protein>
<dbReference type="PANTHER" id="PTHR13932">
    <property type="entry name" value="COPROPORPHYRINIGEN III OXIDASE"/>
    <property type="match status" value="1"/>
</dbReference>
<reference evidence="2 3" key="1">
    <citation type="submission" date="2020-07" db="EMBL/GenBank/DDBJ databases">
        <title>MOT database genomes.</title>
        <authorList>
            <person name="Joseph S."/>
            <person name="Aduse-Opoku J."/>
            <person name="Hashim A."/>
            <person name="Wade W."/>
            <person name="Curtis M."/>
        </authorList>
    </citation>
    <scope>NUCLEOTIDE SEQUENCE [LARGE SCALE GENOMIC DNA]</scope>
    <source>
        <strain evidence="2 3">CIP 106318</strain>
    </source>
</reference>